<comment type="caution">
    <text evidence="2">The sequence shown here is derived from an EMBL/GenBank/DDBJ whole genome shotgun (WGS) entry which is preliminary data.</text>
</comment>
<reference evidence="2" key="1">
    <citation type="submission" date="2020-05" db="EMBL/GenBank/DDBJ databases">
        <title>Phylogenomic resolution of chytrid fungi.</title>
        <authorList>
            <person name="Stajich J.E."/>
            <person name="Amses K."/>
            <person name="Simmons R."/>
            <person name="Seto K."/>
            <person name="Myers J."/>
            <person name="Bonds A."/>
            <person name="Quandt C.A."/>
            <person name="Barry K."/>
            <person name="Liu P."/>
            <person name="Grigoriev I."/>
            <person name="Longcore J.E."/>
            <person name="James T.Y."/>
        </authorList>
    </citation>
    <scope>NUCLEOTIDE SEQUENCE</scope>
    <source>
        <strain evidence="2">JEL0476</strain>
    </source>
</reference>
<dbReference type="Gene3D" id="3.80.10.10">
    <property type="entry name" value="Ribonuclease Inhibitor"/>
    <property type="match status" value="1"/>
</dbReference>
<name>A0AAD5TYK1_9FUNG</name>
<dbReference type="AlphaFoldDB" id="A0AAD5TYK1"/>
<gene>
    <name evidence="2" type="ORF">HK099_006157</name>
</gene>
<evidence type="ECO:0000256" key="1">
    <source>
        <dbReference type="SAM" id="Coils"/>
    </source>
</evidence>
<evidence type="ECO:0000313" key="3">
    <source>
        <dbReference type="Proteomes" id="UP001211065"/>
    </source>
</evidence>
<dbReference type="Proteomes" id="UP001211065">
    <property type="component" value="Unassembled WGS sequence"/>
</dbReference>
<accession>A0AAD5TYK1</accession>
<evidence type="ECO:0008006" key="4">
    <source>
        <dbReference type="Google" id="ProtNLM"/>
    </source>
</evidence>
<protein>
    <recommendedName>
        <fullName evidence="4">F-box domain-containing protein</fullName>
    </recommendedName>
</protein>
<dbReference type="EMBL" id="JADGJW010000514">
    <property type="protein sequence ID" value="KAJ3215881.1"/>
    <property type="molecule type" value="Genomic_DNA"/>
</dbReference>
<dbReference type="InterPro" id="IPR032675">
    <property type="entry name" value="LRR_dom_sf"/>
</dbReference>
<keyword evidence="1" id="KW-0175">Coiled coil</keyword>
<proteinExistence type="predicted"/>
<organism evidence="2 3">
    <name type="scientific">Clydaea vesicula</name>
    <dbReference type="NCBI Taxonomy" id="447962"/>
    <lineage>
        <taxon>Eukaryota</taxon>
        <taxon>Fungi</taxon>
        <taxon>Fungi incertae sedis</taxon>
        <taxon>Chytridiomycota</taxon>
        <taxon>Chytridiomycota incertae sedis</taxon>
        <taxon>Chytridiomycetes</taxon>
        <taxon>Lobulomycetales</taxon>
        <taxon>Lobulomycetaceae</taxon>
        <taxon>Clydaea</taxon>
    </lineage>
</organism>
<keyword evidence="3" id="KW-1185">Reference proteome</keyword>
<feature type="coiled-coil region" evidence="1">
    <location>
        <begin position="72"/>
        <end position="105"/>
    </location>
</feature>
<sequence length="544" mass="63499">MIFEQYTNSLLLDLYSFLSEDDFLDSGAKFLLRELLNSLLKNSPSELNTKVLLKENLLKINAEDQQIFFIYLQKTKNLLKTLKVKRKDKERLSKFIKNLEELEVNMFSKPSYLTLDPAAKTNLPNKDLRPSTINKFPNEILNLIFSNLKTLSHSSNQMLLNLALVKKRWSTVALPLIYNKLYTNHDNLVTLHKLVKGLNLNKEYLEKDKFWFKPNIFSIEFFSKFKNTSQQYKAFNKELILEIIKFSKNLRQLAFVVNEKERVEFTLQDLSFIFKHCSNLVSLDISGIKINHGEEEETITAVKNGFSKLKTVRVFGLNEGELVYIFKLFEDNLRNLELEEVTPELSKVLVGKLKNLTVLNLTKSDAPFHMEAVNNLFKSCPNLKSFYTFRLTNVILNALVDNHIRLKKIQGWLDGRGEDDLFHVDFETVSRFFNNSNLTEINFGLIKFNLFSGKNNLKLLSENLSNLNQLSIFANYNQNISPECLFKCVASTDFKSFLSDFKNFLVNVRKLKTFLFKFEEEIEGNEDELKEIKKLLDEFKIKYE</sequence>
<feature type="coiled-coil region" evidence="1">
    <location>
        <begin position="515"/>
        <end position="542"/>
    </location>
</feature>
<evidence type="ECO:0000313" key="2">
    <source>
        <dbReference type="EMBL" id="KAJ3215881.1"/>
    </source>
</evidence>